<dbReference type="CDD" id="cd13132">
    <property type="entry name" value="MATE_eukaryotic"/>
    <property type="match status" value="1"/>
</dbReference>
<accession>A0A139AIC7</accession>
<dbReference type="EMBL" id="KQ965754">
    <property type="protein sequence ID" value="KXS16294.1"/>
    <property type="molecule type" value="Genomic_DNA"/>
</dbReference>
<organism evidence="8 9">
    <name type="scientific">Gonapodya prolifera (strain JEL478)</name>
    <name type="common">Monoblepharis prolifera</name>
    <dbReference type="NCBI Taxonomy" id="1344416"/>
    <lineage>
        <taxon>Eukaryota</taxon>
        <taxon>Fungi</taxon>
        <taxon>Fungi incertae sedis</taxon>
        <taxon>Chytridiomycota</taxon>
        <taxon>Chytridiomycota incertae sedis</taxon>
        <taxon>Monoblepharidomycetes</taxon>
        <taxon>Monoblepharidales</taxon>
        <taxon>Gonapodyaceae</taxon>
        <taxon>Gonapodya</taxon>
    </lineage>
</organism>
<evidence type="ECO:0000256" key="3">
    <source>
        <dbReference type="ARBA" id="ARBA00022692"/>
    </source>
</evidence>
<name>A0A139AIC7_GONPJ</name>
<evidence type="ECO:0000256" key="2">
    <source>
        <dbReference type="ARBA" id="ARBA00010199"/>
    </source>
</evidence>
<feature type="transmembrane region" description="Helical" evidence="7">
    <location>
        <begin position="273"/>
        <end position="294"/>
    </location>
</feature>
<dbReference type="PANTHER" id="PTHR11206">
    <property type="entry name" value="MULTIDRUG RESISTANCE PROTEIN"/>
    <property type="match status" value="1"/>
</dbReference>
<keyword evidence="4 7" id="KW-1133">Transmembrane helix</keyword>
<dbReference type="GO" id="GO:0015297">
    <property type="term" value="F:antiporter activity"/>
    <property type="evidence" value="ECO:0007669"/>
    <property type="project" value="InterPro"/>
</dbReference>
<keyword evidence="3 7" id="KW-0812">Transmembrane</keyword>
<dbReference type="OrthoDB" id="2126698at2759"/>
<comment type="similarity">
    <text evidence="2">Belongs to the multi antimicrobial extrusion (MATE) (TC 2.A.66.1) family.</text>
</comment>
<keyword evidence="5 7" id="KW-0472">Membrane</keyword>
<dbReference type="AlphaFoldDB" id="A0A139AIC7"/>
<feature type="region of interest" description="Disordered" evidence="6">
    <location>
        <begin position="1"/>
        <end position="30"/>
    </location>
</feature>
<feature type="transmembrane region" description="Helical" evidence="7">
    <location>
        <begin position="406"/>
        <end position="427"/>
    </location>
</feature>
<evidence type="ECO:0000256" key="1">
    <source>
        <dbReference type="ARBA" id="ARBA00004141"/>
    </source>
</evidence>
<evidence type="ECO:0000313" key="8">
    <source>
        <dbReference type="EMBL" id="KXS16294.1"/>
    </source>
</evidence>
<gene>
    <name evidence="8" type="ORF">M427DRAFT_69265</name>
</gene>
<evidence type="ECO:0000256" key="6">
    <source>
        <dbReference type="SAM" id="MobiDB-lite"/>
    </source>
</evidence>
<dbReference type="GO" id="GO:0016020">
    <property type="term" value="C:membrane"/>
    <property type="evidence" value="ECO:0007669"/>
    <property type="project" value="UniProtKB-SubCell"/>
</dbReference>
<dbReference type="OMA" id="RIEGAFY"/>
<dbReference type="GO" id="GO:0042910">
    <property type="term" value="F:xenobiotic transmembrane transporter activity"/>
    <property type="evidence" value="ECO:0007669"/>
    <property type="project" value="InterPro"/>
</dbReference>
<feature type="transmembrane region" description="Helical" evidence="7">
    <location>
        <begin position="232"/>
        <end position="253"/>
    </location>
</feature>
<evidence type="ECO:0000256" key="7">
    <source>
        <dbReference type="SAM" id="Phobius"/>
    </source>
</evidence>
<sequence length="626" mass="65221">MSASTARVVESPGDSAVSAPARASTPNATNINPRLRNRLILSPKPSFLLEIISTTQSTTTTALAPLTPREILTESNHLVRLATPVSLAFILGMSNQIVSMLFIGHIGTTELAGAAMGLMYTNLVGFSVGAGLATALDTFASQANSAAKDPTSALGKILMQSVVILVIIAIPLSLALSLAEPLLLALGQDAEVSRLAGIWSVCVIPALFASFVGECLKRVLQAQGIMNGGPTAALFSLLISLPLLVLLVGTSPIPSTFPLSSTLTNLPTLNLGFSGAPLCVTLSSWSYFAALVAYARFGAGGKAWGVVKAACTWGNVKAAVGNKRGWTMFMRLGVPGAMMVAAEWWAFELTSLLAGWLGPHSLASHSIITTTGSLTYMLPLGVAVAVTNRIGNALGAGNARAARTAAVTGIIIGAGLGMLNGGFLLWARDWWGYVFVGGAGAGGHGAHGETDASSESDAEDVVQTVSSALPIVAAFQLNDALASVSGGCIRGAGHHRVGAILNGAAYYLVGLPAAAALSFRHRKVDGETLTAGEEAMVAQGRPDDVERVVLPQPSKEEDPRQREVFRQREGLRGIWMGLSAGLILMSMMQVRFVLRMDWKREIERARRRVGAVTASPPPGAAVKART</sequence>
<protein>
    <submittedName>
        <fullName evidence="8">MATE efflux family protein</fullName>
    </submittedName>
</protein>
<dbReference type="NCBIfam" id="TIGR00797">
    <property type="entry name" value="matE"/>
    <property type="match status" value="1"/>
</dbReference>
<feature type="transmembrane region" description="Helical" evidence="7">
    <location>
        <begin position="329"/>
        <end position="347"/>
    </location>
</feature>
<evidence type="ECO:0000313" key="9">
    <source>
        <dbReference type="Proteomes" id="UP000070544"/>
    </source>
</evidence>
<proteinExistence type="inferred from homology"/>
<dbReference type="InterPro" id="IPR045069">
    <property type="entry name" value="MATE_euk"/>
</dbReference>
<feature type="transmembrane region" description="Helical" evidence="7">
    <location>
        <begin position="85"/>
        <end position="106"/>
    </location>
</feature>
<dbReference type="Pfam" id="PF01554">
    <property type="entry name" value="MatE"/>
    <property type="match status" value="2"/>
</dbReference>
<dbReference type="GO" id="GO:1990961">
    <property type="term" value="P:xenobiotic detoxification by transmembrane export across the plasma membrane"/>
    <property type="evidence" value="ECO:0007669"/>
    <property type="project" value="InterPro"/>
</dbReference>
<reference evidence="8 9" key="1">
    <citation type="journal article" date="2015" name="Genome Biol. Evol.">
        <title>Phylogenomic analyses indicate that early fungi evolved digesting cell walls of algal ancestors of land plants.</title>
        <authorList>
            <person name="Chang Y."/>
            <person name="Wang S."/>
            <person name="Sekimoto S."/>
            <person name="Aerts A.L."/>
            <person name="Choi C."/>
            <person name="Clum A."/>
            <person name="LaButti K.M."/>
            <person name="Lindquist E.A."/>
            <person name="Yee Ngan C."/>
            <person name="Ohm R.A."/>
            <person name="Salamov A.A."/>
            <person name="Grigoriev I.V."/>
            <person name="Spatafora J.W."/>
            <person name="Berbee M.L."/>
        </authorList>
    </citation>
    <scope>NUCLEOTIDE SEQUENCE [LARGE SCALE GENOMIC DNA]</scope>
    <source>
        <strain evidence="8 9">JEL478</strain>
    </source>
</reference>
<feature type="transmembrane region" description="Helical" evidence="7">
    <location>
        <begin position="574"/>
        <end position="594"/>
    </location>
</feature>
<comment type="subcellular location">
    <subcellularLocation>
        <location evidence="1">Membrane</location>
        <topology evidence="1">Multi-pass membrane protein</topology>
    </subcellularLocation>
</comment>
<dbReference type="STRING" id="1344416.A0A139AIC7"/>
<feature type="transmembrane region" description="Helical" evidence="7">
    <location>
        <begin position="367"/>
        <end position="386"/>
    </location>
</feature>
<dbReference type="InterPro" id="IPR002528">
    <property type="entry name" value="MATE_fam"/>
</dbReference>
<feature type="transmembrane region" description="Helical" evidence="7">
    <location>
        <begin position="198"/>
        <end position="220"/>
    </location>
</feature>
<dbReference type="Proteomes" id="UP000070544">
    <property type="component" value="Unassembled WGS sequence"/>
</dbReference>
<feature type="transmembrane region" description="Helical" evidence="7">
    <location>
        <begin position="157"/>
        <end position="178"/>
    </location>
</feature>
<keyword evidence="9" id="KW-1185">Reference proteome</keyword>
<evidence type="ECO:0000256" key="5">
    <source>
        <dbReference type="ARBA" id="ARBA00023136"/>
    </source>
</evidence>
<evidence type="ECO:0000256" key="4">
    <source>
        <dbReference type="ARBA" id="ARBA00022989"/>
    </source>
</evidence>
<feature type="transmembrane region" description="Helical" evidence="7">
    <location>
        <begin position="112"/>
        <end position="136"/>
    </location>
</feature>